<keyword evidence="3" id="KW-1185">Reference proteome</keyword>
<accession>A0A3S4ZFV9</accession>
<comment type="caution">
    <text evidence="2">The sequence shown here is derived from an EMBL/GenBank/DDBJ whole genome shotgun (WGS) entry which is preliminary data.</text>
</comment>
<name>A0A3S4ZFV9_9PLAT</name>
<proteinExistence type="predicted"/>
<dbReference type="Proteomes" id="UP000784294">
    <property type="component" value="Unassembled WGS sequence"/>
</dbReference>
<reference evidence="2" key="1">
    <citation type="submission" date="2018-11" db="EMBL/GenBank/DDBJ databases">
        <authorList>
            <consortium name="Pathogen Informatics"/>
        </authorList>
    </citation>
    <scope>NUCLEOTIDE SEQUENCE</scope>
</reference>
<sequence>MEGIRRLALPETAVIADMRGYVLVAPPCDPDENLAAMRRGPIRTTCNHSSKTISLPSPRKPTYETPPLASSNEMKGIPT</sequence>
<evidence type="ECO:0000313" key="3">
    <source>
        <dbReference type="Proteomes" id="UP000784294"/>
    </source>
</evidence>
<gene>
    <name evidence="2" type="ORF">PXEA_LOCUS3885</name>
</gene>
<feature type="compositionally biased region" description="Polar residues" evidence="1">
    <location>
        <begin position="44"/>
        <end position="55"/>
    </location>
</feature>
<dbReference type="EMBL" id="CAAALY010009025">
    <property type="protein sequence ID" value="VEL10445.1"/>
    <property type="molecule type" value="Genomic_DNA"/>
</dbReference>
<dbReference type="AlphaFoldDB" id="A0A3S4ZFV9"/>
<evidence type="ECO:0000313" key="2">
    <source>
        <dbReference type="EMBL" id="VEL10445.1"/>
    </source>
</evidence>
<evidence type="ECO:0000256" key="1">
    <source>
        <dbReference type="SAM" id="MobiDB-lite"/>
    </source>
</evidence>
<feature type="region of interest" description="Disordered" evidence="1">
    <location>
        <begin position="43"/>
        <end position="79"/>
    </location>
</feature>
<protein>
    <submittedName>
        <fullName evidence="2">Uncharacterized protein</fullName>
    </submittedName>
</protein>
<organism evidence="2 3">
    <name type="scientific">Protopolystoma xenopodis</name>
    <dbReference type="NCBI Taxonomy" id="117903"/>
    <lineage>
        <taxon>Eukaryota</taxon>
        <taxon>Metazoa</taxon>
        <taxon>Spiralia</taxon>
        <taxon>Lophotrochozoa</taxon>
        <taxon>Platyhelminthes</taxon>
        <taxon>Monogenea</taxon>
        <taxon>Polyopisthocotylea</taxon>
        <taxon>Polystomatidea</taxon>
        <taxon>Polystomatidae</taxon>
        <taxon>Protopolystoma</taxon>
    </lineage>
</organism>